<accession>A0AA88A4K9</accession>
<comment type="caution">
    <text evidence="2">The sequence shown here is derived from an EMBL/GenBank/DDBJ whole genome shotgun (WGS) entry which is preliminary data.</text>
</comment>
<evidence type="ECO:0000313" key="2">
    <source>
        <dbReference type="EMBL" id="GMN48048.1"/>
    </source>
</evidence>
<sequence>MNPPSRALSPSRIVGYSETHLVSSPFPHKSRAAMKPTVELTPPAPSRA</sequence>
<feature type="region of interest" description="Disordered" evidence="1">
    <location>
        <begin position="22"/>
        <end position="48"/>
    </location>
</feature>
<reference evidence="2" key="1">
    <citation type="submission" date="2023-07" db="EMBL/GenBank/DDBJ databases">
        <title>draft genome sequence of fig (Ficus carica).</title>
        <authorList>
            <person name="Takahashi T."/>
            <person name="Nishimura K."/>
        </authorList>
    </citation>
    <scope>NUCLEOTIDE SEQUENCE</scope>
</reference>
<name>A0AA88A4K9_FICCA</name>
<gene>
    <name evidence="2" type="ORF">TIFTF001_017223</name>
</gene>
<dbReference type="EMBL" id="BTGU01000027">
    <property type="protein sequence ID" value="GMN48048.1"/>
    <property type="molecule type" value="Genomic_DNA"/>
</dbReference>
<protein>
    <submittedName>
        <fullName evidence="2">Uncharacterized protein</fullName>
    </submittedName>
</protein>
<dbReference type="Proteomes" id="UP001187192">
    <property type="component" value="Unassembled WGS sequence"/>
</dbReference>
<dbReference type="Gramene" id="FCD_00011891-RA">
    <property type="protein sequence ID" value="FCD_00011891-RA:cds"/>
    <property type="gene ID" value="FCD_00011891"/>
</dbReference>
<organism evidence="2 3">
    <name type="scientific">Ficus carica</name>
    <name type="common">Common fig</name>
    <dbReference type="NCBI Taxonomy" id="3494"/>
    <lineage>
        <taxon>Eukaryota</taxon>
        <taxon>Viridiplantae</taxon>
        <taxon>Streptophyta</taxon>
        <taxon>Embryophyta</taxon>
        <taxon>Tracheophyta</taxon>
        <taxon>Spermatophyta</taxon>
        <taxon>Magnoliopsida</taxon>
        <taxon>eudicotyledons</taxon>
        <taxon>Gunneridae</taxon>
        <taxon>Pentapetalae</taxon>
        <taxon>rosids</taxon>
        <taxon>fabids</taxon>
        <taxon>Rosales</taxon>
        <taxon>Moraceae</taxon>
        <taxon>Ficeae</taxon>
        <taxon>Ficus</taxon>
    </lineage>
</organism>
<keyword evidence="3" id="KW-1185">Reference proteome</keyword>
<dbReference type="AlphaFoldDB" id="A0AA88A4K9"/>
<proteinExistence type="predicted"/>
<evidence type="ECO:0000313" key="3">
    <source>
        <dbReference type="Proteomes" id="UP001187192"/>
    </source>
</evidence>
<evidence type="ECO:0000256" key="1">
    <source>
        <dbReference type="SAM" id="MobiDB-lite"/>
    </source>
</evidence>